<protein>
    <submittedName>
        <fullName evidence="2">Uncharacterized protein</fullName>
    </submittedName>
</protein>
<dbReference type="EMBL" id="MHLI01000007">
    <property type="protein sequence ID" value="OGZ05730.1"/>
    <property type="molecule type" value="Genomic_DNA"/>
</dbReference>
<name>A0A1G2CYH1_9BACT</name>
<organism evidence="2 3">
    <name type="scientific">Candidatus Lloydbacteria bacterium RIFCSPHIGHO2_01_FULL_49_22</name>
    <dbReference type="NCBI Taxonomy" id="1798658"/>
    <lineage>
        <taxon>Bacteria</taxon>
        <taxon>Candidatus Lloydiibacteriota</taxon>
    </lineage>
</organism>
<feature type="compositionally biased region" description="Acidic residues" evidence="1">
    <location>
        <begin position="1"/>
        <end position="13"/>
    </location>
</feature>
<reference evidence="2 3" key="1">
    <citation type="journal article" date="2016" name="Nat. Commun.">
        <title>Thousands of microbial genomes shed light on interconnected biogeochemical processes in an aquifer system.</title>
        <authorList>
            <person name="Anantharaman K."/>
            <person name="Brown C.T."/>
            <person name="Hug L.A."/>
            <person name="Sharon I."/>
            <person name="Castelle C.J."/>
            <person name="Probst A.J."/>
            <person name="Thomas B.C."/>
            <person name="Singh A."/>
            <person name="Wilkins M.J."/>
            <person name="Karaoz U."/>
            <person name="Brodie E.L."/>
            <person name="Williams K.H."/>
            <person name="Hubbard S.S."/>
            <person name="Banfield J.F."/>
        </authorList>
    </citation>
    <scope>NUCLEOTIDE SEQUENCE [LARGE SCALE GENOMIC DNA]</scope>
</reference>
<proteinExistence type="predicted"/>
<evidence type="ECO:0000256" key="1">
    <source>
        <dbReference type="SAM" id="MobiDB-lite"/>
    </source>
</evidence>
<accession>A0A1G2CYH1</accession>
<dbReference type="AlphaFoldDB" id="A0A1G2CYH1"/>
<evidence type="ECO:0000313" key="2">
    <source>
        <dbReference type="EMBL" id="OGZ05730.1"/>
    </source>
</evidence>
<dbReference type="Proteomes" id="UP000177122">
    <property type="component" value="Unassembled WGS sequence"/>
</dbReference>
<gene>
    <name evidence="2" type="ORF">A2845_01105</name>
</gene>
<sequence>MCAILDQDDDDFDGTVQTTESDGRVPARISATTDDQGWLPKVVAKAAVVAGVRSNCGVDVLMSLAH</sequence>
<evidence type="ECO:0000313" key="3">
    <source>
        <dbReference type="Proteomes" id="UP000177122"/>
    </source>
</evidence>
<comment type="caution">
    <text evidence="2">The sequence shown here is derived from an EMBL/GenBank/DDBJ whole genome shotgun (WGS) entry which is preliminary data.</text>
</comment>
<feature type="region of interest" description="Disordered" evidence="1">
    <location>
        <begin position="1"/>
        <end position="29"/>
    </location>
</feature>